<dbReference type="SUPFAM" id="SSF53383">
    <property type="entry name" value="PLP-dependent transferases"/>
    <property type="match status" value="1"/>
</dbReference>
<keyword evidence="5" id="KW-1185">Reference proteome</keyword>
<feature type="domain" description="Aminotransferase class I/classII large" evidence="3">
    <location>
        <begin position="36"/>
        <end position="280"/>
    </location>
</feature>
<reference evidence="4" key="1">
    <citation type="journal article" date="2020" name="Microbiol. Resour. Announc.">
        <title>Complete Genome Sequence of Novel Psychrotolerant Legionella Strain TUM19329, Isolated from Antarctic Lake Sediment.</title>
        <authorList>
            <person name="Shimada S."/>
            <person name="Nakai R."/>
            <person name="Aoki K."/>
            <person name="Shimoeda N."/>
            <person name="Ohno G."/>
            <person name="Miyazaki Y."/>
            <person name="Kudoh S."/>
            <person name="Imura S."/>
            <person name="Watanabe K."/>
            <person name="Ishii Y."/>
            <person name="Tateda K."/>
        </authorList>
    </citation>
    <scope>NUCLEOTIDE SEQUENCE [LARGE SCALE GENOMIC DNA]</scope>
    <source>
        <strain evidence="4">TUM19329</strain>
    </source>
</reference>
<dbReference type="PANTHER" id="PTHR13693:SF3">
    <property type="entry name" value="LD36009P"/>
    <property type="match status" value="1"/>
</dbReference>
<name>A0A6F8T2C8_9GAMM</name>
<evidence type="ECO:0000256" key="2">
    <source>
        <dbReference type="ARBA" id="ARBA00022679"/>
    </source>
</evidence>
<evidence type="ECO:0000313" key="5">
    <source>
        <dbReference type="Proteomes" id="UP000502894"/>
    </source>
</evidence>
<gene>
    <name evidence="4" type="ORF">TUM19329_09820</name>
</gene>
<keyword evidence="2" id="KW-0808">Transferase</keyword>
<dbReference type="InterPro" id="IPR015422">
    <property type="entry name" value="PyrdxlP-dep_Trfase_small"/>
</dbReference>
<dbReference type="Gene3D" id="3.90.1150.10">
    <property type="entry name" value="Aspartate Aminotransferase, domain 1"/>
    <property type="match status" value="1"/>
</dbReference>
<dbReference type="KEGG" id="lant:TUM19329_09820"/>
<accession>A0A6F8T2C8</accession>
<dbReference type="GO" id="GO:0016740">
    <property type="term" value="F:transferase activity"/>
    <property type="evidence" value="ECO:0007669"/>
    <property type="project" value="UniProtKB-KW"/>
</dbReference>
<dbReference type="InterPro" id="IPR004839">
    <property type="entry name" value="Aminotransferase_I/II_large"/>
</dbReference>
<proteinExistence type="predicted"/>
<sequence>MLTRAARISPGSVADTYPAILTGYDAYIHNSAFQGISHTKAVRFQYRHNDMDHLEQLIQKAVGQYQTVFIISEGIFSMDGDICNLPRLVEIKHKYGGLLYIDEAHSIGVLGKTGGGVCQHFNIDPTEVDVLMGTLSKSLVSCGGYIAGSKILIDYLKFKSEGFIFSTGISPPNVAASLGALEIMINEDWRLKRLGENAEYILEALKSRSIDTGLSKSTPIIPINVGKENTAIQLSLYLNENAILAAPIIPPAVPENESRVRLFISALHKKEQLDYTTEKIIEGLEKLRAG</sequence>
<evidence type="ECO:0000259" key="3">
    <source>
        <dbReference type="Pfam" id="PF00155"/>
    </source>
</evidence>
<dbReference type="InterPro" id="IPR015424">
    <property type="entry name" value="PyrdxlP-dep_Trfase"/>
</dbReference>
<protein>
    <recommendedName>
        <fullName evidence="3">Aminotransferase class I/classII large domain-containing protein</fullName>
    </recommendedName>
</protein>
<dbReference type="Pfam" id="PF00155">
    <property type="entry name" value="Aminotran_1_2"/>
    <property type="match status" value="1"/>
</dbReference>
<dbReference type="GO" id="GO:0030170">
    <property type="term" value="F:pyridoxal phosphate binding"/>
    <property type="evidence" value="ECO:0007669"/>
    <property type="project" value="InterPro"/>
</dbReference>
<dbReference type="Proteomes" id="UP000502894">
    <property type="component" value="Chromosome"/>
</dbReference>
<dbReference type="Gene3D" id="3.40.640.10">
    <property type="entry name" value="Type I PLP-dependent aspartate aminotransferase-like (Major domain)"/>
    <property type="match status" value="1"/>
</dbReference>
<evidence type="ECO:0000256" key="1">
    <source>
        <dbReference type="ARBA" id="ARBA00001933"/>
    </source>
</evidence>
<dbReference type="InterPro" id="IPR050087">
    <property type="entry name" value="AON_synthase_class-II"/>
</dbReference>
<comment type="cofactor">
    <cofactor evidence="1">
        <name>pyridoxal 5'-phosphate</name>
        <dbReference type="ChEBI" id="CHEBI:597326"/>
    </cofactor>
</comment>
<dbReference type="EMBL" id="AP022839">
    <property type="protein sequence ID" value="BCA94621.1"/>
    <property type="molecule type" value="Genomic_DNA"/>
</dbReference>
<organism evidence="4 5">
    <name type="scientific">Legionella antarctica</name>
    <dbReference type="NCBI Taxonomy" id="2708020"/>
    <lineage>
        <taxon>Bacteria</taxon>
        <taxon>Pseudomonadati</taxon>
        <taxon>Pseudomonadota</taxon>
        <taxon>Gammaproteobacteria</taxon>
        <taxon>Legionellales</taxon>
        <taxon>Legionellaceae</taxon>
        <taxon>Legionella</taxon>
    </lineage>
</organism>
<dbReference type="InterPro" id="IPR015421">
    <property type="entry name" value="PyrdxlP-dep_Trfase_major"/>
</dbReference>
<evidence type="ECO:0000313" key="4">
    <source>
        <dbReference type="EMBL" id="BCA94621.1"/>
    </source>
</evidence>
<dbReference type="PANTHER" id="PTHR13693">
    <property type="entry name" value="CLASS II AMINOTRANSFERASE/8-AMINO-7-OXONONANOATE SYNTHASE"/>
    <property type="match status" value="1"/>
</dbReference>
<dbReference type="AlphaFoldDB" id="A0A6F8T2C8"/>